<dbReference type="SUPFAM" id="SSF48452">
    <property type="entry name" value="TPR-like"/>
    <property type="match status" value="2"/>
</dbReference>
<gene>
    <name evidence="4" type="ORF">HX018_07045</name>
</gene>
<dbReference type="EMBL" id="JACAGK010000015">
    <property type="protein sequence ID" value="MDM1047988.1"/>
    <property type="molecule type" value="Genomic_DNA"/>
</dbReference>
<accession>A0ABT7NLB2</accession>
<dbReference type="SMART" id="SM00028">
    <property type="entry name" value="TPR"/>
    <property type="match status" value="4"/>
</dbReference>
<evidence type="ECO:0000313" key="4">
    <source>
        <dbReference type="EMBL" id="MDM1047988.1"/>
    </source>
</evidence>
<dbReference type="PANTHER" id="PTHR12558:SF44">
    <property type="entry name" value="TETRATRICOPEPTIDE REPEAT-CONTAINING PROTEIN"/>
    <property type="match status" value="1"/>
</dbReference>
<comment type="caution">
    <text evidence="4">The sequence shown here is derived from an EMBL/GenBank/DDBJ whole genome shotgun (WGS) entry which is preliminary data.</text>
</comment>
<dbReference type="Pfam" id="PF13181">
    <property type="entry name" value="TPR_8"/>
    <property type="match status" value="1"/>
</dbReference>
<feature type="domain" description="YaiO beta-barrel" evidence="3">
    <location>
        <begin position="699"/>
        <end position="869"/>
    </location>
</feature>
<dbReference type="PROSITE" id="PS50005">
    <property type="entry name" value="TPR"/>
    <property type="match status" value="1"/>
</dbReference>
<dbReference type="Pfam" id="PF14559">
    <property type="entry name" value="TPR_19"/>
    <property type="match status" value="2"/>
</dbReference>
<dbReference type="NCBIfam" id="TIGR00756">
    <property type="entry name" value="PPR"/>
    <property type="match status" value="1"/>
</dbReference>
<dbReference type="InterPro" id="IPR011990">
    <property type="entry name" value="TPR-like_helical_dom_sf"/>
</dbReference>
<dbReference type="PANTHER" id="PTHR12558">
    <property type="entry name" value="CELL DIVISION CYCLE 16,23,27"/>
    <property type="match status" value="1"/>
</dbReference>
<evidence type="ECO:0000313" key="5">
    <source>
        <dbReference type="Proteomes" id="UP001170954"/>
    </source>
</evidence>
<reference evidence="4" key="2">
    <citation type="journal article" date="2022" name="Sci. Total Environ.">
        <title>Prevalence, transmission, and molecular epidemiology of tet(X)-positive bacteria among humans, animals, and environmental niches in China: An epidemiological, and genomic-based study.</title>
        <authorList>
            <person name="Dong N."/>
            <person name="Zeng Y."/>
            <person name="Cai C."/>
            <person name="Sun C."/>
            <person name="Lu J."/>
            <person name="Liu C."/>
            <person name="Zhou H."/>
            <person name="Sun Q."/>
            <person name="Shu L."/>
            <person name="Wang H."/>
            <person name="Wang Y."/>
            <person name="Wang S."/>
            <person name="Wu C."/>
            <person name="Chan E.W."/>
            <person name="Chen G."/>
            <person name="Shen Z."/>
            <person name="Chen S."/>
            <person name="Zhang R."/>
        </authorList>
    </citation>
    <scope>NUCLEOTIDE SEQUENCE</scope>
    <source>
        <strain evidence="4">R1692</strain>
    </source>
</reference>
<evidence type="ECO:0000259" key="3">
    <source>
        <dbReference type="Pfam" id="PF19413"/>
    </source>
</evidence>
<protein>
    <submittedName>
        <fullName evidence="4">Tetratricopeptide repeat protein</fullName>
    </submittedName>
</protein>
<evidence type="ECO:0000256" key="2">
    <source>
        <dbReference type="SAM" id="SignalP"/>
    </source>
</evidence>
<feature type="chain" id="PRO_5045254665" evidence="2">
    <location>
        <begin position="24"/>
        <end position="934"/>
    </location>
</feature>
<reference evidence="4" key="1">
    <citation type="submission" date="2020-06" db="EMBL/GenBank/DDBJ databases">
        <authorList>
            <person name="Dong N."/>
        </authorList>
    </citation>
    <scope>NUCLEOTIDE SEQUENCE</scope>
    <source>
        <strain evidence="4">R1692</strain>
    </source>
</reference>
<feature type="repeat" description="TPR" evidence="1">
    <location>
        <begin position="75"/>
        <end position="108"/>
    </location>
</feature>
<name>A0ABT7NLB2_9SPHI</name>
<dbReference type="InterPro" id="IPR002885">
    <property type="entry name" value="PPR_rpt"/>
</dbReference>
<dbReference type="Pfam" id="PF19413">
    <property type="entry name" value="YaiO"/>
    <property type="match status" value="1"/>
</dbReference>
<dbReference type="InterPro" id="IPR019734">
    <property type="entry name" value="TPR_rpt"/>
</dbReference>
<proteinExistence type="predicted"/>
<dbReference type="RefSeq" id="WP_286650962.1">
    <property type="nucleotide sequence ID" value="NZ_JACAGK010000015.1"/>
</dbReference>
<dbReference type="Proteomes" id="UP001170954">
    <property type="component" value="Unassembled WGS sequence"/>
</dbReference>
<dbReference type="NCBIfam" id="TIGR04390">
    <property type="entry name" value="OMP_YaiO_dom"/>
    <property type="match status" value="1"/>
</dbReference>
<organism evidence="4 5">
    <name type="scientific">Sphingobacterium hotanense</name>
    <dbReference type="NCBI Taxonomy" id="649196"/>
    <lineage>
        <taxon>Bacteria</taxon>
        <taxon>Pseudomonadati</taxon>
        <taxon>Bacteroidota</taxon>
        <taxon>Sphingobacteriia</taxon>
        <taxon>Sphingobacteriales</taxon>
        <taxon>Sphingobacteriaceae</taxon>
        <taxon>Sphingobacterium</taxon>
    </lineage>
</organism>
<sequence length="934" mass="107476">MNRKYTYLRTGMFMLLLCTGSMVDFSGNRLYGQQKVSISDKGDVVKKINSLYQAGKLQDGKQLTEINLKKSPKDSDLKMLLGKYYVLTKQYDKARFELNKSLEFNPGNVDSRHLLVTVETETKRYSSAICYVNELLEVNPYWKGLWRKKIELYRLQGNEVEANRLLKRISQIFPEDGQIQDDLNYQMELTANSKRKSGRIDDAIEVNKLLLQEKPKNIEVYMDLINGYIKAGDYNSALVTTERGLNAFPTNSALRQKKVALLEQNKRYDEILAFIKNDPSAINGGQYQYFLLEAARSAKQNDPAVLYGKILDATPGNDEAFQVVFNSLVAQQQYDEALHRLHSFMRIKGNSKTLSAKELELYRLKNDQSKVNQLTKTMFLNYPNDSDLKDGYVRVISSEIKDHLAAEEWNLAETKLRQLIPHANAEYRDFINNGLLNAYYQQGKFSDALQILEEMHRANPSDANLALKKSSIYMRLQQYDKAVSSYEGLLASLKHDQQFYYLSGFNDMMAQVVKESTEAQRYRDAMNWVNRWLDVSPKNQQALLYAVNLSHQMQDKGQMLTFAKRANEAFPDESIFKVRLASAMQLNGAPTKDIWALMGEEVIRNPYHNEVVNAYVQASHDHAAQLLSEKAENEALLVADKGLQYQPANKELKYLKGLAYEKLKQYDSAFYYQSFYEPSLLELDEFKANLKYLNYKMYQNEFAISHMRSRYGDYYSIQTISALEYMRMCAKNNYTARVFYSGREEGKGVQGQLEWGRNWSSHWASRVDFSVSNKYFSKFAVHGAIIRTFPKDWELELGVGHRKLYNDEKLSSAVVGVGKDFNQFRLQAKFTQAVLQEKWVYNVAAQARYSFDNPKNYVVALANMGSTPDVDILDYQSFNTLSVMNSMVGAGVGRLLTKNVSASVMGTWYNFQTSPSPEQYRNLYNLFLQVNVAF</sequence>
<keyword evidence="1" id="KW-0802">TPR repeat</keyword>
<evidence type="ECO:0000256" key="1">
    <source>
        <dbReference type="PROSITE-ProRule" id="PRU00339"/>
    </source>
</evidence>
<dbReference type="Gene3D" id="1.25.40.10">
    <property type="entry name" value="Tetratricopeptide repeat domain"/>
    <property type="match status" value="4"/>
</dbReference>
<keyword evidence="5" id="KW-1185">Reference proteome</keyword>
<dbReference type="InterPro" id="IPR030887">
    <property type="entry name" value="Beta-barrel_YaiO"/>
</dbReference>
<feature type="signal peptide" evidence="2">
    <location>
        <begin position="1"/>
        <end position="23"/>
    </location>
</feature>
<keyword evidence="2" id="KW-0732">Signal</keyword>